<evidence type="ECO:0000256" key="2">
    <source>
        <dbReference type="SAM" id="MobiDB-lite"/>
    </source>
</evidence>
<dbReference type="PANTHER" id="PTHR31569:SF4">
    <property type="entry name" value="SWIM-TYPE DOMAIN-CONTAINING PROTEIN"/>
    <property type="match status" value="1"/>
</dbReference>
<feature type="compositionally biased region" description="Basic and acidic residues" evidence="2">
    <location>
        <begin position="333"/>
        <end position="346"/>
    </location>
</feature>
<accession>W2LVN1</accession>
<dbReference type="OrthoDB" id="110338at2759"/>
<dbReference type="AlphaFoldDB" id="W2LVN1"/>
<sequence length="440" mass="49045">MTDKAIHEKDVLREEFPDARQLLCQWHVITWLNKQATRLAPKVKEDIGNVPHLTNNTNNRIESKWGKLKDVIDDTFTIDQLLSTLITLQQYSEDRYLAKYHHVGSRPSRCSEDKELSIIALHFSPFAFKMVSDEHALAIGPCADYKVDILSSGIVKVASARSGNVYEVNVRGCSCNCIFVASCLLPCRHVMYVRRTCNYETVLPPLHFLASRWIVRSPQNNIDTGEIPVGGLKQGLCPSRTKERGLSGSTMYCEAKAVAEKIMDRMALQSTPTFRVALRWLEDFYAALNAGEVVNFAHMNPSVFPGLSQLSSVSGARLSQMSLGVPPRQNEVLQEKRETAVAKDATEADQSNKGGKLSERTESTQKSTKSTANQAFGGAEGACAVDWTFAERPIINGMTKAQRKREKAKEDTAKARELAAIYRKDKVPRYVTFDEVAALL</sequence>
<name>W2LVN1_PHYNI</name>
<dbReference type="InterPro" id="IPR052579">
    <property type="entry name" value="Zinc_finger_SWIM"/>
</dbReference>
<evidence type="ECO:0000259" key="3">
    <source>
        <dbReference type="PROSITE" id="PS50966"/>
    </source>
</evidence>
<feature type="region of interest" description="Disordered" evidence="2">
    <location>
        <begin position="322"/>
        <end position="372"/>
    </location>
</feature>
<reference evidence="4" key="1">
    <citation type="submission" date="2013-11" db="EMBL/GenBank/DDBJ databases">
        <title>The Genome Sequence of Phytophthora parasitica CHvinca01.</title>
        <authorList>
            <consortium name="The Broad Institute Genomics Platform"/>
            <person name="Russ C."/>
            <person name="Tyler B."/>
            <person name="Panabieres F."/>
            <person name="Shan W."/>
            <person name="Tripathy S."/>
            <person name="Grunwald N."/>
            <person name="Machado M."/>
            <person name="Johnson C.S."/>
            <person name="Arredondo F."/>
            <person name="Hong C."/>
            <person name="Coffey M."/>
            <person name="Young S.K."/>
            <person name="Zeng Q."/>
            <person name="Gargeya S."/>
            <person name="Fitzgerald M."/>
            <person name="Abouelleil A."/>
            <person name="Alvarado L."/>
            <person name="Chapman S.B."/>
            <person name="Gainer-Dewar J."/>
            <person name="Goldberg J."/>
            <person name="Griggs A."/>
            <person name="Gujja S."/>
            <person name="Hansen M."/>
            <person name="Howarth C."/>
            <person name="Imamovic A."/>
            <person name="Ireland A."/>
            <person name="Larimer J."/>
            <person name="McCowan C."/>
            <person name="Murphy C."/>
            <person name="Pearson M."/>
            <person name="Poon T.W."/>
            <person name="Priest M."/>
            <person name="Roberts A."/>
            <person name="Saif S."/>
            <person name="Shea T."/>
            <person name="Sykes S."/>
            <person name="Wortman J."/>
            <person name="Nusbaum C."/>
            <person name="Birren B."/>
        </authorList>
    </citation>
    <scope>NUCLEOTIDE SEQUENCE [LARGE SCALE GENOMIC DNA]</scope>
    <source>
        <strain evidence="4">CHvinca01</strain>
    </source>
</reference>
<dbReference type="PANTHER" id="PTHR31569">
    <property type="entry name" value="SWIM-TYPE DOMAIN-CONTAINING PROTEIN"/>
    <property type="match status" value="1"/>
</dbReference>
<organism evidence="4">
    <name type="scientific">Phytophthora nicotianae</name>
    <name type="common">Potato buckeye rot agent</name>
    <name type="synonym">Phytophthora parasitica</name>
    <dbReference type="NCBI Taxonomy" id="4792"/>
    <lineage>
        <taxon>Eukaryota</taxon>
        <taxon>Sar</taxon>
        <taxon>Stramenopiles</taxon>
        <taxon>Oomycota</taxon>
        <taxon>Peronosporomycetes</taxon>
        <taxon>Peronosporales</taxon>
        <taxon>Peronosporaceae</taxon>
        <taxon>Phytophthora</taxon>
    </lineage>
</organism>
<keyword evidence="1" id="KW-0862">Zinc</keyword>
<evidence type="ECO:0000256" key="1">
    <source>
        <dbReference type="PROSITE-ProRule" id="PRU00325"/>
    </source>
</evidence>
<dbReference type="InterPro" id="IPR007527">
    <property type="entry name" value="Znf_SWIM"/>
</dbReference>
<gene>
    <name evidence="4" type="ORF">L917_02627</name>
</gene>
<dbReference type="VEuPathDB" id="FungiDB:PPTG_22419"/>
<dbReference type="EMBL" id="KI677933">
    <property type="protein sequence ID" value="ETM00671.1"/>
    <property type="molecule type" value="Genomic_DNA"/>
</dbReference>
<evidence type="ECO:0000313" key="4">
    <source>
        <dbReference type="EMBL" id="ETM00671.1"/>
    </source>
</evidence>
<keyword evidence="1" id="KW-0863">Zinc-finger</keyword>
<dbReference type="GO" id="GO:0008270">
    <property type="term" value="F:zinc ion binding"/>
    <property type="evidence" value="ECO:0007669"/>
    <property type="project" value="UniProtKB-KW"/>
</dbReference>
<dbReference type="Proteomes" id="UP000054423">
    <property type="component" value="Unassembled WGS sequence"/>
</dbReference>
<protein>
    <recommendedName>
        <fullName evidence="3">SWIM-type domain-containing protein</fullName>
    </recommendedName>
</protein>
<dbReference type="PROSITE" id="PS50966">
    <property type="entry name" value="ZF_SWIM"/>
    <property type="match status" value="1"/>
</dbReference>
<feature type="domain" description="SWIM-type" evidence="3">
    <location>
        <begin position="166"/>
        <end position="198"/>
    </location>
</feature>
<keyword evidence="1" id="KW-0479">Metal-binding</keyword>
<proteinExistence type="predicted"/>